<keyword evidence="2" id="KW-1277">Toxin-antitoxin system</keyword>
<dbReference type="EMBL" id="PXYV01000090">
    <property type="protein sequence ID" value="PSR20074.1"/>
    <property type="molecule type" value="Genomic_DNA"/>
</dbReference>
<keyword evidence="7" id="KW-0067">ATP-binding</keyword>
<evidence type="ECO:0000259" key="10">
    <source>
        <dbReference type="Pfam" id="PF01909"/>
    </source>
</evidence>
<keyword evidence="4" id="KW-0548">Nucleotidyltransferase</keyword>
<dbReference type="InterPro" id="IPR043519">
    <property type="entry name" value="NT_sf"/>
</dbReference>
<dbReference type="SUPFAM" id="SSF81301">
    <property type="entry name" value="Nucleotidyltransferase"/>
    <property type="match status" value="1"/>
</dbReference>
<dbReference type="InterPro" id="IPR002934">
    <property type="entry name" value="Polymerase_NTP_transf_dom"/>
</dbReference>
<evidence type="ECO:0000256" key="2">
    <source>
        <dbReference type="ARBA" id="ARBA00022649"/>
    </source>
</evidence>
<evidence type="ECO:0000313" key="12">
    <source>
        <dbReference type="Proteomes" id="UP000241848"/>
    </source>
</evidence>
<gene>
    <name evidence="11" type="ORF">C7B45_16700</name>
</gene>
<protein>
    <submittedName>
        <fullName evidence="11">Nucleotidyltransferase</fullName>
    </submittedName>
</protein>
<keyword evidence="3 11" id="KW-0808">Transferase</keyword>
<dbReference type="Pfam" id="PF01909">
    <property type="entry name" value="NTP_transf_2"/>
    <property type="match status" value="1"/>
</dbReference>
<evidence type="ECO:0000256" key="6">
    <source>
        <dbReference type="ARBA" id="ARBA00022741"/>
    </source>
</evidence>
<organism evidence="11 12">
    <name type="scientific">Sulfobacillus acidophilus</name>
    <dbReference type="NCBI Taxonomy" id="53633"/>
    <lineage>
        <taxon>Bacteria</taxon>
        <taxon>Bacillati</taxon>
        <taxon>Bacillota</taxon>
        <taxon>Clostridia</taxon>
        <taxon>Eubacteriales</taxon>
        <taxon>Clostridiales Family XVII. Incertae Sedis</taxon>
        <taxon>Sulfobacillus</taxon>
    </lineage>
</organism>
<evidence type="ECO:0000256" key="8">
    <source>
        <dbReference type="ARBA" id="ARBA00022842"/>
    </source>
</evidence>
<comment type="caution">
    <text evidence="11">The sequence shown here is derived from an EMBL/GenBank/DDBJ whole genome shotgun (WGS) entry which is preliminary data.</text>
</comment>
<accession>A0A2T2WCV1</accession>
<evidence type="ECO:0000313" key="11">
    <source>
        <dbReference type="EMBL" id="PSR20074.1"/>
    </source>
</evidence>
<dbReference type="GO" id="GO:0016779">
    <property type="term" value="F:nucleotidyltransferase activity"/>
    <property type="evidence" value="ECO:0007669"/>
    <property type="project" value="UniProtKB-KW"/>
</dbReference>
<comment type="cofactor">
    <cofactor evidence="1">
        <name>Mg(2+)</name>
        <dbReference type="ChEBI" id="CHEBI:18420"/>
    </cofactor>
</comment>
<dbReference type="AlphaFoldDB" id="A0A2T2WCV1"/>
<dbReference type="InterPro" id="IPR052038">
    <property type="entry name" value="Type-VII_TA_antitoxin"/>
</dbReference>
<dbReference type="GO" id="GO:0005524">
    <property type="term" value="F:ATP binding"/>
    <property type="evidence" value="ECO:0007669"/>
    <property type="project" value="UniProtKB-KW"/>
</dbReference>
<keyword evidence="5" id="KW-0479">Metal-binding</keyword>
<dbReference type="CDD" id="cd05403">
    <property type="entry name" value="NT_KNTase_like"/>
    <property type="match status" value="1"/>
</dbReference>
<evidence type="ECO:0000256" key="5">
    <source>
        <dbReference type="ARBA" id="ARBA00022723"/>
    </source>
</evidence>
<reference evidence="11 12" key="1">
    <citation type="journal article" date="2014" name="BMC Genomics">
        <title>Comparison of environmental and isolate Sulfobacillus genomes reveals diverse carbon, sulfur, nitrogen, and hydrogen metabolisms.</title>
        <authorList>
            <person name="Justice N.B."/>
            <person name="Norman A."/>
            <person name="Brown C.T."/>
            <person name="Singh A."/>
            <person name="Thomas B.C."/>
            <person name="Banfield J.F."/>
        </authorList>
    </citation>
    <scope>NUCLEOTIDE SEQUENCE [LARGE SCALE GENOMIC DNA]</scope>
    <source>
        <strain evidence="11">AMDSBA3</strain>
    </source>
</reference>
<dbReference type="PANTHER" id="PTHR33571:SF12">
    <property type="entry name" value="BSL3053 PROTEIN"/>
    <property type="match status" value="1"/>
</dbReference>
<evidence type="ECO:0000256" key="1">
    <source>
        <dbReference type="ARBA" id="ARBA00001946"/>
    </source>
</evidence>
<keyword evidence="8" id="KW-0460">Magnesium</keyword>
<dbReference type="Proteomes" id="UP000241848">
    <property type="component" value="Unassembled WGS sequence"/>
</dbReference>
<comment type="similarity">
    <text evidence="9">Belongs to the MntA antitoxin family.</text>
</comment>
<feature type="domain" description="Polymerase nucleotidyl transferase" evidence="10">
    <location>
        <begin position="22"/>
        <end position="95"/>
    </location>
</feature>
<sequence>MRGEPRLLPREISDQRTEILDLADRFGMTDIRVFGSQARGTASEGSDVDFVVRVRPGHSLLDLLGFEAALEALLGCPVDVVSERGLPPAIYQEIRRECIPL</sequence>
<dbReference type="Gene3D" id="3.30.460.10">
    <property type="entry name" value="Beta Polymerase, domain 2"/>
    <property type="match status" value="1"/>
</dbReference>
<evidence type="ECO:0000256" key="3">
    <source>
        <dbReference type="ARBA" id="ARBA00022679"/>
    </source>
</evidence>
<dbReference type="PANTHER" id="PTHR33571">
    <property type="entry name" value="SSL8005 PROTEIN"/>
    <property type="match status" value="1"/>
</dbReference>
<keyword evidence="6" id="KW-0547">Nucleotide-binding</keyword>
<name>A0A2T2WCV1_9FIRM</name>
<evidence type="ECO:0000256" key="4">
    <source>
        <dbReference type="ARBA" id="ARBA00022695"/>
    </source>
</evidence>
<evidence type="ECO:0000256" key="7">
    <source>
        <dbReference type="ARBA" id="ARBA00022840"/>
    </source>
</evidence>
<proteinExistence type="inferred from homology"/>
<evidence type="ECO:0000256" key="9">
    <source>
        <dbReference type="ARBA" id="ARBA00038276"/>
    </source>
</evidence>
<dbReference type="GO" id="GO:0046872">
    <property type="term" value="F:metal ion binding"/>
    <property type="evidence" value="ECO:0007669"/>
    <property type="project" value="UniProtKB-KW"/>
</dbReference>